<feature type="region of interest" description="Disordered" evidence="1">
    <location>
        <begin position="31"/>
        <end position="63"/>
    </location>
</feature>
<protein>
    <submittedName>
        <fullName evidence="2">Uncharacterized protein</fullName>
    </submittedName>
</protein>
<feature type="compositionally biased region" description="Basic residues" evidence="1">
    <location>
        <begin position="206"/>
        <end position="218"/>
    </location>
</feature>
<feature type="compositionally biased region" description="Basic and acidic residues" evidence="1">
    <location>
        <begin position="171"/>
        <end position="190"/>
    </location>
</feature>
<dbReference type="EMBL" id="MRVG01000004">
    <property type="protein sequence ID" value="PMB69843.1"/>
    <property type="molecule type" value="Genomic_DNA"/>
</dbReference>
<accession>A0A2N6NRF7</accession>
<comment type="caution">
    <text evidence="2">The sequence shown here is derived from an EMBL/GenBank/DDBJ whole genome shotgun (WGS) entry which is preliminary data.</text>
</comment>
<sequence length="224" mass="24713">MAPDALPSAASYSAVSNRISMLFASQSSILKTLNPPSSKRPVSSKPSTTTSVHQKTQAELDDDALFANKHPLINEGVGYVAPAANTAETKADRELRGRMLGSRAQQSAAAAEREKWARKKKKKMEEESEDEEELGRSALGKRKRRRGEEKNREEEEESKVKEEKVGEEEESKVKKEKGGHDDVLVAKAEAETQAVVEEAPQPAGTTKKRKRNKKKKNNSKTQAS</sequence>
<dbReference type="AlphaFoldDB" id="A0A2N6NRF7"/>
<organism evidence="2 3">
    <name type="scientific">Beauveria bassiana</name>
    <name type="common">White muscardine disease fungus</name>
    <name type="synonym">Tritirachium shiotae</name>
    <dbReference type="NCBI Taxonomy" id="176275"/>
    <lineage>
        <taxon>Eukaryota</taxon>
        <taxon>Fungi</taxon>
        <taxon>Dikarya</taxon>
        <taxon>Ascomycota</taxon>
        <taxon>Pezizomycotina</taxon>
        <taxon>Sordariomycetes</taxon>
        <taxon>Hypocreomycetidae</taxon>
        <taxon>Hypocreales</taxon>
        <taxon>Cordycipitaceae</taxon>
        <taxon>Beauveria</taxon>
    </lineage>
</organism>
<dbReference type="Proteomes" id="UP000235728">
    <property type="component" value="Unassembled WGS sequence"/>
</dbReference>
<evidence type="ECO:0000313" key="2">
    <source>
        <dbReference type="EMBL" id="PMB69843.1"/>
    </source>
</evidence>
<name>A0A2N6NRF7_BEABA</name>
<gene>
    <name evidence="2" type="ORF">BM221_004490</name>
</gene>
<dbReference type="OMA" id="ADFNAIY"/>
<feature type="region of interest" description="Disordered" evidence="1">
    <location>
        <begin position="77"/>
        <end position="224"/>
    </location>
</feature>
<evidence type="ECO:0000313" key="3">
    <source>
        <dbReference type="Proteomes" id="UP000235728"/>
    </source>
</evidence>
<evidence type="ECO:0000256" key="1">
    <source>
        <dbReference type="SAM" id="MobiDB-lite"/>
    </source>
</evidence>
<proteinExistence type="predicted"/>
<feature type="compositionally biased region" description="Basic and acidic residues" evidence="1">
    <location>
        <begin position="146"/>
        <end position="164"/>
    </location>
</feature>
<feature type="compositionally biased region" description="Low complexity" evidence="1">
    <location>
        <begin position="35"/>
        <end position="52"/>
    </location>
</feature>
<reference evidence="2 3" key="1">
    <citation type="journal article" date="2016" name="Appl. Microbiol. Biotechnol.">
        <title>Characterization of T-DNA insertion mutants with decreased virulence in the entomopathogenic fungus Beauveria bassiana JEF-007.</title>
        <authorList>
            <person name="Kim S."/>
            <person name="Lee S.J."/>
            <person name="Nai Y.S."/>
            <person name="Yu J.S."/>
            <person name="Lee M.R."/>
            <person name="Yang Y.T."/>
            <person name="Kim J.S."/>
        </authorList>
    </citation>
    <scope>NUCLEOTIDE SEQUENCE [LARGE SCALE GENOMIC DNA]</scope>
    <source>
        <strain evidence="2 3">JEF-007</strain>
    </source>
</reference>